<reference evidence="2" key="1">
    <citation type="submission" date="2021-03" db="EMBL/GenBank/DDBJ databases">
        <authorList>
            <person name="Jaffe A."/>
        </authorList>
    </citation>
    <scope>NUCLEOTIDE SEQUENCE</scope>
    <source>
        <strain evidence="2">RIFCSPHIGHO2_01_FULL_GW2011_AR10_43_9</strain>
    </source>
</reference>
<accession>A0A8T4L110</accession>
<proteinExistence type="predicted"/>
<evidence type="ECO:0000313" key="3">
    <source>
        <dbReference type="Proteomes" id="UP000683213"/>
    </source>
</evidence>
<dbReference type="AlphaFoldDB" id="A0A8T4L110"/>
<evidence type="ECO:0000259" key="1">
    <source>
        <dbReference type="Pfam" id="PF18929"/>
    </source>
</evidence>
<name>A0A8T4L110_9ARCH</name>
<dbReference type="EMBL" id="JAGVWF010000056">
    <property type="protein sequence ID" value="MBS3059542.1"/>
    <property type="molecule type" value="Genomic_DNA"/>
</dbReference>
<protein>
    <recommendedName>
        <fullName evidence="1">DUF5678 domain-containing protein</fullName>
    </recommendedName>
</protein>
<feature type="non-terminal residue" evidence="2">
    <location>
        <position position="1"/>
    </location>
</feature>
<feature type="domain" description="DUF5678" evidence="1">
    <location>
        <begin position="18"/>
        <end position="57"/>
    </location>
</feature>
<reference evidence="2" key="2">
    <citation type="submission" date="2021-05" db="EMBL/GenBank/DDBJ databases">
        <title>Protein family content uncovers lineage relationships and bacterial pathway maintenance mechanisms in DPANN archaea.</title>
        <authorList>
            <person name="Castelle C.J."/>
            <person name="Meheust R."/>
            <person name="Jaffe A.L."/>
            <person name="Seitz K."/>
            <person name="Gong X."/>
            <person name="Baker B.J."/>
            <person name="Banfield J.F."/>
        </authorList>
    </citation>
    <scope>NUCLEOTIDE SEQUENCE</scope>
    <source>
        <strain evidence="2">RIFCSPHIGHO2_01_FULL_GW2011_AR10_43_9</strain>
    </source>
</reference>
<evidence type="ECO:0000313" key="2">
    <source>
        <dbReference type="EMBL" id="MBS3059542.1"/>
    </source>
</evidence>
<organism evidence="2 3">
    <name type="scientific">Candidatus Iainarchaeum sp</name>
    <dbReference type="NCBI Taxonomy" id="3101447"/>
    <lineage>
        <taxon>Archaea</taxon>
        <taxon>Candidatus Iainarchaeota</taxon>
        <taxon>Candidatus Iainarchaeia</taxon>
        <taxon>Candidatus Iainarchaeales</taxon>
        <taxon>Candidatus Iainarchaeaceae</taxon>
        <taxon>Candidatus Iainarchaeum</taxon>
    </lineage>
</organism>
<gene>
    <name evidence="2" type="ORF">J4224_03925</name>
</gene>
<comment type="caution">
    <text evidence="2">The sequence shown here is derived from an EMBL/GenBank/DDBJ whole genome shotgun (WGS) entry which is preliminary data.</text>
</comment>
<dbReference type="Pfam" id="PF18929">
    <property type="entry name" value="DUF5678"/>
    <property type="match status" value="1"/>
</dbReference>
<sequence>IEKSFQYFLDNNFDNYKEGEWIAIYEKNVIAHGLTLKKVLEKVKNEGKPLSKVLISKVKKTASYL</sequence>
<dbReference type="Proteomes" id="UP000683213">
    <property type="component" value="Unassembled WGS sequence"/>
</dbReference>
<dbReference type="InterPro" id="IPR043734">
    <property type="entry name" value="DUF5678"/>
</dbReference>